<reference evidence="2 3" key="1">
    <citation type="submission" date="2023-03" db="EMBL/GenBank/DDBJ databases">
        <title>Isolation and description of six Streptomyces strains from soil environments, able to metabolize different microbial glucans.</title>
        <authorList>
            <person name="Widen T."/>
            <person name="Larsbrink J."/>
        </authorList>
    </citation>
    <scope>NUCLEOTIDE SEQUENCE [LARGE SCALE GENOMIC DNA]</scope>
    <source>
        <strain evidence="2 3">Alt2</strain>
    </source>
</reference>
<feature type="transmembrane region" description="Helical" evidence="1">
    <location>
        <begin position="279"/>
        <end position="300"/>
    </location>
</feature>
<feature type="transmembrane region" description="Helical" evidence="1">
    <location>
        <begin position="701"/>
        <end position="718"/>
    </location>
</feature>
<feature type="transmembrane region" description="Helical" evidence="1">
    <location>
        <begin position="627"/>
        <end position="646"/>
    </location>
</feature>
<feature type="transmembrane region" description="Helical" evidence="1">
    <location>
        <begin position="540"/>
        <end position="559"/>
    </location>
</feature>
<feature type="transmembrane region" description="Helical" evidence="1">
    <location>
        <begin position="730"/>
        <end position="748"/>
    </location>
</feature>
<dbReference type="NCBIfam" id="NF047321">
    <property type="entry name" value="SCO7613_CTERM"/>
    <property type="match status" value="1"/>
</dbReference>
<feature type="transmembrane region" description="Helical" evidence="1">
    <location>
        <begin position="488"/>
        <end position="508"/>
    </location>
</feature>
<feature type="transmembrane region" description="Helical" evidence="1">
    <location>
        <begin position="254"/>
        <end position="273"/>
    </location>
</feature>
<feature type="transmembrane region" description="Helical" evidence="1">
    <location>
        <begin position="599"/>
        <end position="620"/>
    </location>
</feature>
<feature type="transmembrane region" description="Helical" evidence="1">
    <location>
        <begin position="204"/>
        <end position="221"/>
    </location>
</feature>
<sequence>MEHVPPPAEELVILDRELARLDLRRSELLTRRTWLLNVLRTPGPQPAAPQFPPPAARPAAWGAGWIGTPASSGSPSAPPAPPVRTRSAQNVLLTLGGLLLAIAAIAFTLVSWGQMGIGGRSAVLTAVTVAALSAPAVLLRRGLSSTAEALGALASVLMVLDAVALYLVAVPDTGGLGYAAAASAVLAVLWAAYGLLLDRLRLPLPLAVVSAQLPLLLWAWAAEADALVFSVVLLATAALDCAIAVWFKGVAVRVTACAGLCVTGGAGLLVALVKSLSAGGPAAAVVPGVLLLAGAAIALAGARRAPVGVAVAAGTVAGLAAVAAVGGVAAAGVPGGWAVQVYLVCGGLVLLGVRAPLGRPAGQGLVWAAGAVTAMSVLYSAAPVAVVLVGPVAQLGRLWAGAPEGGIRGAVGATDLPWQDMAAAPVVLLTVGVALGAAYRSWEGVIRWAGPALSPRPGWRTAVGASAVVLGWAGLTVLPSALDVSFTAAVALQSVLVAGVLTVAVAALRRGTTGVALTAGVCGSVGAAGVALLSLGSEPATYAVFGALLLMFAGAATALDAPEDPSRAPVLVTVQAVVTCAAVVCAGVLALAFGVSVGLASYEAAPVMLVVPAVTAGLGARLRGHPVALPLELTGGAVGLAAIVAAVEDPPFLALVLALCGVLAAATALRPERRETAGYLATALFVLASWVRLSASGVSSPEAYTLPVTVPALVIGVLRRRRDPAASSWTAYGAGLAVTLVPALFAAWGDPHWLRPLLLGVAALVITLLGARLRLQALLVLGGTVLALDALHELAPYVVQVVGAMPRWVAPALAGVLLLAVGATYEKRLRDARRLRDALGRMR</sequence>
<keyword evidence="1" id="KW-0472">Membrane</keyword>
<feature type="transmembrane region" description="Helical" evidence="1">
    <location>
        <begin position="365"/>
        <end position="389"/>
    </location>
</feature>
<feature type="transmembrane region" description="Helical" evidence="1">
    <location>
        <begin position="175"/>
        <end position="197"/>
    </location>
</feature>
<evidence type="ECO:0000313" key="3">
    <source>
        <dbReference type="Proteomes" id="UP001235744"/>
    </source>
</evidence>
<feature type="transmembrane region" description="Helical" evidence="1">
    <location>
        <begin position="422"/>
        <end position="442"/>
    </location>
</feature>
<evidence type="ECO:0000256" key="1">
    <source>
        <dbReference type="SAM" id="Phobius"/>
    </source>
</evidence>
<dbReference type="Proteomes" id="UP001235744">
    <property type="component" value="Chromosome"/>
</dbReference>
<feature type="transmembrane region" description="Helical" evidence="1">
    <location>
        <begin position="118"/>
        <end position="138"/>
    </location>
</feature>
<evidence type="ECO:0000313" key="2">
    <source>
        <dbReference type="EMBL" id="WLQ60099.1"/>
    </source>
</evidence>
<feature type="transmembrane region" description="Helical" evidence="1">
    <location>
        <begin position="652"/>
        <end position="669"/>
    </location>
</feature>
<feature type="transmembrane region" description="Helical" evidence="1">
    <location>
        <begin position="676"/>
        <end position="695"/>
    </location>
</feature>
<gene>
    <name evidence="2" type="ORF">P8A19_33880</name>
</gene>
<dbReference type="InterPro" id="IPR058062">
    <property type="entry name" value="SCO7613_C"/>
</dbReference>
<keyword evidence="3" id="KW-1185">Reference proteome</keyword>
<feature type="transmembrane region" description="Helical" evidence="1">
    <location>
        <begin position="462"/>
        <end position="482"/>
    </location>
</feature>
<feature type="transmembrane region" description="Helical" evidence="1">
    <location>
        <begin position="778"/>
        <end position="799"/>
    </location>
</feature>
<feature type="transmembrane region" description="Helical" evidence="1">
    <location>
        <begin position="307"/>
        <end position="331"/>
    </location>
</feature>
<feature type="transmembrane region" description="Helical" evidence="1">
    <location>
        <begin position="515"/>
        <end position="534"/>
    </location>
</feature>
<dbReference type="EMBL" id="CP120988">
    <property type="protein sequence ID" value="WLQ60099.1"/>
    <property type="molecule type" value="Genomic_DNA"/>
</dbReference>
<name>A0ABY9IZG2_9ACTN</name>
<accession>A0ABY9IZG2</accession>
<protein>
    <recommendedName>
        <fullName evidence="4">Integral membrane protein</fullName>
    </recommendedName>
</protein>
<feature type="transmembrane region" description="Helical" evidence="1">
    <location>
        <begin position="805"/>
        <end position="825"/>
    </location>
</feature>
<feature type="transmembrane region" description="Helical" evidence="1">
    <location>
        <begin position="227"/>
        <end position="247"/>
    </location>
</feature>
<proteinExistence type="predicted"/>
<keyword evidence="1" id="KW-1133">Transmembrane helix</keyword>
<dbReference type="RefSeq" id="WP_306069500.1">
    <property type="nucleotide sequence ID" value="NZ_CP120988.1"/>
</dbReference>
<keyword evidence="1" id="KW-0812">Transmembrane</keyword>
<organism evidence="2 3">
    <name type="scientific">Streptomyces poriferorum</name>
    <dbReference type="NCBI Taxonomy" id="2798799"/>
    <lineage>
        <taxon>Bacteria</taxon>
        <taxon>Bacillati</taxon>
        <taxon>Actinomycetota</taxon>
        <taxon>Actinomycetes</taxon>
        <taxon>Kitasatosporales</taxon>
        <taxon>Streptomycetaceae</taxon>
        <taxon>Streptomyces</taxon>
    </lineage>
</organism>
<evidence type="ECO:0008006" key="4">
    <source>
        <dbReference type="Google" id="ProtNLM"/>
    </source>
</evidence>
<feature type="transmembrane region" description="Helical" evidence="1">
    <location>
        <begin position="754"/>
        <end position="771"/>
    </location>
</feature>
<feature type="transmembrane region" description="Helical" evidence="1">
    <location>
        <begin position="337"/>
        <end position="353"/>
    </location>
</feature>
<feature type="transmembrane region" description="Helical" evidence="1">
    <location>
        <begin position="571"/>
        <end position="593"/>
    </location>
</feature>
<feature type="transmembrane region" description="Helical" evidence="1">
    <location>
        <begin position="91"/>
        <end position="112"/>
    </location>
</feature>
<feature type="transmembrane region" description="Helical" evidence="1">
    <location>
        <begin position="150"/>
        <end position="169"/>
    </location>
</feature>